<feature type="transmembrane region" description="Helical" evidence="2">
    <location>
        <begin position="20"/>
        <end position="38"/>
    </location>
</feature>
<comment type="caution">
    <text evidence="3">The sequence shown here is derived from an EMBL/GenBank/DDBJ whole genome shotgun (WGS) entry which is preliminary data.</text>
</comment>
<organism evidence="3 4">
    <name type="scientific">Alienimonas chondri</name>
    <dbReference type="NCBI Taxonomy" id="2681879"/>
    <lineage>
        <taxon>Bacteria</taxon>
        <taxon>Pseudomonadati</taxon>
        <taxon>Planctomycetota</taxon>
        <taxon>Planctomycetia</taxon>
        <taxon>Planctomycetales</taxon>
        <taxon>Planctomycetaceae</taxon>
        <taxon>Alienimonas</taxon>
    </lineage>
</organism>
<keyword evidence="2" id="KW-0472">Membrane</keyword>
<keyword evidence="2" id="KW-0812">Transmembrane</keyword>
<evidence type="ECO:0000256" key="2">
    <source>
        <dbReference type="SAM" id="Phobius"/>
    </source>
</evidence>
<evidence type="ECO:0000313" key="4">
    <source>
        <dbReference type="Proteomes" id="UP000609651"/>
    </source>
</evidence>
<dbReference type="Proteomes" id="UP000609651">
    <property type="component" value="Unassembled WGS sequence"/>
</dbReference>
<dbReference type="Gene3D" id="1.10.287.470">
    <property type="entry name" value="Helix hairpin bin"/>
    <property type="match status" value="1"/>
</dbReference>
<gene>
    <name evidence="3" type="ORF">LzC2_42780</name>
</gene>
<dbReference type="PANTHER" id="PTHR30097:SF4">
    <property type="entry name" value="SLR6042 PROTEIN"/>
    <property type="match status" value="1"/>
</dbReference>
<keyword evidence="2" id="KW-1133">Transmembrane helix</keyword>
<protein>
    <recommendedName>
        <fullName evidence="5">Biotin/lipoyl-binding protein</fullName>
    </recommendedName>
</protein>
<sequence length="330" mass="35096">MLHWLAAPLRRSRLPWTVPLATAIVAAIAALILIRAPFDVTARGRLVPTVSRDVFAPRDGIVRELKVRHDSPVEAGDVLAILADPTLELRAEELAGEADTAEQRLAAVRAERAAGVTAEAGSGGGDAGRLAAEERELVERLAHLAVQTELLDAQREELTVTSPIAGRVLTWGLAERLPGRPVPRGARLMTVADTAGPWRLELFVPDRHAGPLLDAAAEHTDDGENEEPLALPVTYLLAADPGPTYRTTADRIDPTVEPHAAGPAGAGAGGVEPSVRVFAPITAPPNADGGSDVQTRSGATVVARIRCGERSIGYVWLHDLIDAVRTRVWW</sequence>
<keyword evidence="1" id="KW-0813">Transport</keyword>
<dbReference type="InterPro" id="IPR051909">
    <property type="entry name" value="MFP_Cation_Efflux"/>
</dbReference>
<evidence type="ECO:0008006" key="5">
    <source>
        <dbReference type="Google" id="ProtNLM"/>
    </source>
</evidence>
<reference evidence="3 4" key="1">
    <citation type="journal article" date="2020" name="Syst. Appl. Microbiol.">
        <title>Alienimonas chondri sp. nov., a novel planctomycete isolated from the biofilm of the red alga Chondrus crispus.</title>
        <authorList>
            <person name="Vitorino I."/>
            <person name="Albuquerque L."/>
            <person name="Wiegand S."/>
            <person name="Kallscheuer N."/>
            <person name="da Costa M.S."/>
            <person name="Lobo-da-Cunha A."/>
            <person name="Jogler C."/>
            <person name="Lage O.M."/>
        </authorList>
    </citation>
    <scope>NUCLEOTIDE SEQUENCE [LARGE SCALE GENOMIC DNA]</scope>
    <source>
        <strain evidence="3 4">LzC2</strain>
    </source>
</reference>
<evidence type="ECO:0000256" key="1">
    <source>
        <dbReference type="ARBA" id="ARBA00022448"/>
    </source>
</evidence>
<dbReference type="Gene3D" id="2.40.50.100">
    <property type="match status" value="1"/>
</dbReference>
<keyword evidence="4" id="KW-1185">Reference proteome</keyword>
<dbReference type="EMBL" id="WTPX01000334">
    <property type="protein sequence ID" value="NNJ28166.1"/>
    <property type="molecule type" value="Genomic_DNA"/>
</dbReference>
<name>A0ABX1VJ91_9PLAN</name>
<accession>A0ABX1VJ91</accession>
<proteinExistence type="predicted"/>
<evidence type="ECO:0000313" key="3">
    <source>
        <dbReference type="EMBL" id="NNJ28166.1"/>
    </source>
</evidence>
<dbReference type="SUPFAM" id="SSF111369">
    <property type="entry name" value="HlyD-like secretion proteins"/>
    <property type="match status" value="1"/>
</dbReference>
<dbReference type="PANTHER" id="PTHR30097">
    <property type="entry name" value="CATION EFFLUX SYSTEM PROTEIN CUSB"/>
    <property type="match status" value="1"/>
</dbReference>